<dbReference type="Pfam" id="PF00109">
    <property type="entry name" value="ketoacyl-synt"/>
    <property type="match status" value="1"/>
</dbReference>
<dbReference type="InterPro" id="IPR016039">
    <property type="entry name" value="Thiolase-like"/>
</dbReference>
<feature type="non-terminal residue" evidence="5">
    <location>
        <position position="327"/>
    </location>
</feature>
<dbReference type="PANTHER" id="PTHR11712:SF336">
    <property type="entry name" value="3-OXOACYL-[ACYL-CARRIER-PROTEIN] SYNTHASE, MITOCHONDRIAL"/>
    <property type="match status" value="1"/>
</dbReference>
<feature type="domain" description="Ketosynthase family 3 (KS3)" evidence="4">
    <location>
        <begin position="1"/>
        <end position="322"/>
    </location>
</feature>
<organism evidence="5 6">
    <name type="scientific">Tegillarca granosa</name>
    <name type="common">Malaysian cockle</name>
    <name type="synonym">Anadara granosa</name>
    <dbReference type="NCBI Taxonomy" id="220873"/>
    <lineage>
        <taxon>Eukaryota</taxon>
        <taxon>Metazoa</taxon>
        <taxon>Spiralia</taxon>
        <taxon>Lophotrochozoa</taxon>
        <taxon>Mollusca</taxon>
        <taxon>Bivalvia</taxon>
        <taxon>Autobranchia</taxon>
        <taxon>Pteriomorphia</taxon>
        <taxon>Arcoida</taxon>
        <taxon>Arcoidea</taxon>
        <taxon>Arcidae</taxon>
        <taxon>Tegillarca</taxon>
    </lineage>
</organism>
<dbReference type="CDD" id="cd00834">
    <property type="entry name" value="KAS_I_II"/>
    <property type="match status" value="1"/>
</dbReference>
<gene>
    <name evidence="5" type="ORF">KUTeg_010397</name>
</gene>
<name>A0ABQ9F6K8_TEGGR</name>
<evidence type="ECO:0000313" key="5">
    <source>
        <dbReference type="EMBL" id="KAJ8313024.1"/>
    </source>
</evidence>
<keyword evidence="3" id="KW-0808">Transferase</keyword>
<dbReference type="Gene3D" id="3.40.47.10">
    <property type="match status" value="2"/>
</dbReference>
<evidence type="ECO:0000313" key="6">
    <source>
        <dbReference type="Proteomes" id="UP001217089"/>
    </source>
</evidence>
<dbReference type="PANTHER" id="PTHR11712">
    <property type="entry name" value="POLYKETIDE SYNTHASE-RELATED"/>
    <property type="match status" value="1"/>
</dbReference>
<comment type="caution">
    <text evidence="5">The sequence shown here is derived from an EMBL/GenBank/DDBJ whole genome shotgun (WGS) entry which is preliminary data.</text>
</comment>
<evidence type="ECO:0000259" key="4">
    <source>
        <dbReference type="PROSITE" id="PS52004"/>
    </source>
</evidence>
<dbReference type="InterPro" id="IPR014030">
    <property type="entry name" value="Ketoacyl_synth_N"/>
</dbReference>
<dbReference type="InterPro" id="IPR020841">
    <property type="entry name" value="PKS_Beta-ketoAc_synthase_dom"/>
</dbReference>
<accession>A0ABQ9F6K8</accession>
<dbReference type="PROSITE" id="PS52004">
    <property type="entry name" value="KS3_2"/>
    <property type="match status" value="1"/>
</dbReference>
<dbReference type="Pfam" id="PF02801">
    <property type="entry name" value="Ketoacyl-synt_C"/>
    <property type="match status" value="1"/>
</dbReference>
<sequence length="327" mass="35068">MSQGSAYALVSADEALKDANWLPTTEEDKQRTGVAIGMGLVGMLEILNTGVALEEKGYSRVSPYFMPKILINMAAGNVSVRYGFQRGEADVMVAGGSEESPNPLSVAGFSRMRALCTKYNDEPKNASRPFDKDRDGFVMSEGAGIIILEELSHALNRGAKIYAEILGYGLSGDGYHITAPHEDGIGALRCMKAALKDANIARDNIGYINAHATSTPLGDLAESRAISKLFENHCDTLFVSSTKGSTGHLLGAAGIIETIFTILSCYSGYMPPTLNLHNIDTGVNLNYIALEKKEWVSHIDQRIALTNSFGFGGTNGCLCIGSEHFEA</sequence>
<protein>
    <recommendedName>
        <fullName evidence="2">beta-ketoacyl-[acyl-carrier-protein] synthase I</fullName>
        <ecNumber evidence="2">2.3.1.41</ecNumber>
    </recommendedName>
</protein>
<dbReference type="InterPro" id="IPR000794">
    <property type="entry name" value="Beta-ketoacyl_synthase"/>
</dbReference>
<dbReference type="EMBL" id="JARBDR010000440">
    <property type="protein sequence ID" value="KAJ8313024.1"/>
    <property type="molecule type" value="Genomic_DNA"/>
</dbReference>
<dbReference type="EC" id="2.3.1.41" evidence="2"/>
<proteinExistence type="inferred from homology"/>
<evidence type="ECO:0000256" key="3">
    <source>
        <dbReference type="ARBA" id="ARBA00022679"/>
    </source>
</evidence>
<comment type="similarity">
    <text evidence="1">Belongs to the thiolase-like superfamily. Beta-ketoacyl-ACP synthases family.</text>
</comment>
<keyword evidence="6" id="KW-1185">Reference proteome</keyword>
<reference evidence="5 6" key="1">
    <citation type="submission" date="2022-12" db="EMBL/GenBank/DDBJ databases">
        <title>Chromosome-level genome of Tegillarca granosa.</title>
        <authorList>
            <person name="Kim J."/>
        </authorList>
    </citation>
    <scope>NUCLEOTIDE SEQUENCE [LARGE SCALE GENOMIC DNA]</scope>
    <source>
        <strain evidence="5">Teg-2019</strain>
        <tissue evidence="5">Adductor muscle</tissue>
    </source>
</reference>
<dbReference type="SMART" id="SM00825">
    <property type="entry name" value="PKS_KS"/>
    <property type="match status" value="1"/>
</dbReference>
<dbReference type="InterPro" id="IPR014031">
    <property type="entry name" value="Ketoacyl_synth_C"/>
</dbReference>
<dbReference type="SUPFAM" id="SSF53901">
    <property type="entry name" value="Thiolase-like"/>
    <property type="match status" value="2"/>
</dbReference>
<dbReference type="Proteomes" id="UP001217089">
    <property type="component" value="Unassembled WGS sequence"/>
</dbReference>
<evidence type="ECO:0000256" key="1">
    <source>
        <dbReference type="ARBA" id="ARBA00008467"/>
    </source>
</evidence>
<evidence type="ECO:0000256" key="2">
    <source>
        <dbReference type="ARBA" id="ARBA00013191"/>
    </source>
</evidence>